<gene>
    <name evidence="1" type="ORF">J07HQW1_01709</name>
</gene>
<name>U1N500_9EURY</name>
<accession>U1N500</accession>
<protein>
    <submittedName>
        <fullName evidence="1">Uncharacterized protein</fullName>
    </submittedName>
</protein>
<dbReference type="AlphaFoldDB" id="U1N500"/>
<sequence>MTIHYISLNCTVIIISTGVSLHKIVAGQHSLLIFNKNYLEKTLSIRLAVSNETTRDIPEDATTTVHLLEQGEIMSLFIIILLFNHVRVSQQEEQRRSKVSG</sequence>
<reference evidence="1 2" key="1">
    <citation type="journal article" date="2013" name="PLoS ONE">
        <title>Assembly-driven community genomics of a hypersaline microbial ecosystem.</title>
        <authorList>
            <person name="Podell S."/>
            <person name="Ugalde J.A."/>
            <person name="Narasingarao P."/>
            <person name="Banfield J.F."/>
            <person name="Heidelberg K.B."/>
            <person name="Allen E.E."/>
        </authorList>
    </citation>
    <scope>NUCLEOTIDE SEQUENCE [LARGE SCALE GENOMIC DNA]</scope>
    <source>
        <strain evidence="2">J07HQW1</strain>
    </source>
</reference>
<dbReference type="Proteomes" id="UP000030649">
    <property type="component" value="Unassembled WGS sequence"/>
</dbReference>
<evidence type="ECO:0000313" key="2">
    <source>
        <dbReference type="Proteomes" id="UP000030649"/>
    </source>
</evidence>
<organism evidence="1 2">
    <name type="scientific">Haloquadratum walsbyi J07HQW1</name>
    <dbReference type="NCBI Taxonomy" id="1238424"/>
    <lineage>
        <taxon>Archaea</taxon>
        <taxon>Methanobacteriati</taxon>
        <taxon>Methanobacteriota</taxon>
        <taxon>Stenosarchaea group</taxon>
        <taxon>Halobacteria</taxon>
        <taxon>Halobacteriales</taxon>
        <taxon>Haloferacaceae</taxon>
        <taxon>Haloquadratum</taxon>
    </lineage>
</organism>
<dbReference type="HOGENOM" id="CLU_2284990_0_0_2"/>
<proteinExistence type="predicted"/>
<dbReference type="EMBL" id="KE356560">
    <property type="protein sequence ID" value="ERG91675.1"/>
    <property type="molecule type" value="Genomic_DNA"/>
</dbReference>
<evidence type="ECO:0000313" key="1">
    <source>
        <dbReference type="EMBL" id="ERG91675.1"/>
    </source>
</evidence>